<dbReference type="InterPro" id="IPR041190">
    <property type="entry name" value="Midasin_AAA_lid_5"/>
</dbReference>
<dbReference type="GO" id="GO:0000027">
    <property type="term" value="P:ribosomal large subunit assembly"/>
    <property type="evidence" value="ECO:0007669"/>
    <property type="project" value="InterPro"/>
</dbReference>
<dbReference type="Gene3D" id="3.40.50.300">
    <property type="entry name" value="P-loop containing nucleotide triphosphate hydrolases"/>
    <property type="match status" value="7"/>
</dbReference>
<comment type="similarity">
    <text evidence="3">Belongs to the midasin family.</text>
</comment>
<keyword evidence="6" id="KW-0067">ATP-binding</keyword>
<dbReference type="Proteomes" id="UP001148018">
    <property type="component" value="Unassembled WGS sequence"/>
</dbReference>
<evidence type="ECO:0000256" key="6">
    <source>
        <dbReference type="ARBA" id="ARBA00022840"/>
    </source>
</evidence>
<dbReference type="SMART" id="SM00382">
    <property type="entry name" value="AAA"/>
    <property type="match status" value="5"/>
</dbReference>
<name>A0A9Q0EGJ7_9TELE</name>
<dbReference type="InterPro" id="IPR003593">
    <property type="entry name" value="AAA+_ATPase"/>
</dbReference>
<evidence type="ECO:0000256" key="4">
    <source>
        <dbReference type="ARBA" id="ARBA00017143"/>
    </source>
</evidence>
<keyword evidence="7" id="KW-0143">Chaperone</keyword>
<dbReference type="InterPro" id="IPR040848">
    <property type="entry name" value="AAA_lid_7"/>
</dbReference>
<evidence type="ECO:0000313" key="15">
    <source>
        <dbReference type="Proteomes" id="UP001148018"/>
    </source>
</evidence>
<feature type="domain" description="AAA+ ATPase" evidence="13">
    <location>
        <begin position="616"/>
        <end position="859"/>
    </location>
</feature>
<evidence type="ECO:0000256" key="9">
    <source>
        <dbReference type="ARBA" id="ARBA00077000"/>
    </source>
</evidence>
<evidence type="ECO:0000313" key="14">
    <source>
        <dbReference type="EMBL" id="KAJ3606919.1"/>
    </source>
</evidence>
<keyword evidence="5" id="KW-0547">Nucleotide-binding</keyword>
<proteinExistence type="inferred from homology"/>
<dbReference type="GO" id="GO:0005730">
    <property type="term" value="C:nucleolus"/>
    <property type="evidence" value="ECO:0007669"/>
    <property type="project" value="UniProtKB-SubCell"/>
</dbReference>
<feature type="domain" description="AAA+ ATPase" evidence="13">
    <location>
        <begin position="1960"/>
        <end position="2209"/>
    </location>
</feature>
<dbReference type="FunFam" id="3.40.50.300:FF:000142">
    <property type="entry name" value="Midasin"/>
    <property type="match status" value="1"/>
</dbReference>
<evidence type="ECO:0000256" key="2">
    <source>
        <dbReference type="ARBA" id="ARBA00004642"/>
    </source>
</evidence>
<comment type="subcellular location">
    <subcellularLocation>
        <location evidence="1">Nucleus</location>
        <location evidence="1">Nucleolus</location>
    </subcellularLocation>
    <subcellularLocation>
        <location evidence="2">Nucleus</location>
        <location evidence="2">Nucleoplasm</location>
    </subcellularLocation>
</comment>
<dbReference type="PANTHER" id="PTHR48103:SF2">
    <property type="entry name" value="MIDASIN"/>
    <property type="match status" value="1"/>
</dbReference>
<evidence type="ECO:0000256" key="12">
    <source>
        <dbReference type="SAM" id="MobiDB-lite"/>
    </source>
</evidence>
<keyword evidence="8" id="KW-0539">Nucleus</keyword>
<dbReference type="FunFam" id="3.40.50.300:FF:000582">
    <property type="entry name" value="Midasin"/>
    <property type="match status" value="1"/>
</dbReference>
<keyword evidence="15" id="KW-1185">Reference proteome</keyword>
<dbReference type="Pfam" id="PF17865">
    <property type="entry name" value="AAA_lid_5"/>
    <property type="match status" value="1"/>
</dbReference>
<accession>A0A9Q0EGJ7</accession>
<evidence type="ECO:0000256" key="3">
    <source>
        <dbReference type="ARBA" id="ARBA00007188"/>
    </source>
</evidence>
<dbReference type="CDD" id="cd00009">
    <property type="entry name" value="AAA"/>
    <property type="match status" value="2"/>
</dbReference>
<feature type="non-terminal residue" evidence="14">
    <location>
        <position position="1"/>
    </location>
</feature>
<dbReference type="EMBL" id="JANIIK010000042">
    <property type="protein sequence ID" value="KAJ3606919.1"/>
    <property type="molecule type" value="Genomic_DNA"/>
</dbReference>
<evidence type="ECO:0000256" key="1">
    <source>
        <dbReference type="ARBA" id="ARBA00004604"/>
    </source>
</evidence>
<dbReference type="InterPro" id="IPR011704">
    <property type="entry name" value="ATPase_dyneun-rel_AAA"/>
</dbReference>
<dbReference type="GO" id="GO:0016887">
    <property type="term" value="F:ATP hydrolysis activity"/>
    <property type="evidence" value="ECO:0007669"/>
    <property type="project" value="InterPro"/>
</dbReference>
<feature type="region of interest" description="Disordered" evidence="12">
    <location>
        <begin position="3357"/>
        <end position="3386"/>
    </location>
</feature>
<gene>
    <name evidence="14" type="ORF">NHX12_026435</name>
</gene>
<feature type="compositionally biased region" description="Acidic residues" evidence="12">
    <location>
        <begin position="3366"/>
        <end position="3384"/>
    </location>
</feature>
<dbReference type="SUPFAM" id="SSF52540">
    <property type="entry name" value="P-loop containing nucleoside triphosphate hydrolases"/>
    <property type="match status" value="6"/>
</dbReference>
<feature type="region of interest" description="Disordered" evidence="12">
    <location>
        <begin position="4039"/>
        <end position="4061"/>
    </location>
</feature>
<dbReference type="GO" id="GO:0005654">
    <property type="term" value="C:nucleoplasm"/>
    <property type="evidence" value="ECO:0007669"/>
    <property type="project" value="UniProtKB-SubCell"/>
</dbReference>
<dbReference type="GO" id="GO:0030687">
    <property type="term" value="C:preribosome, large subunit precursor"/>
    <property type="evidence" value="ECO:0007669"/>
    <property type="project" value="TreeGrafter"/>
</dbReference>
<feature type="compositionally biased region" description="Basic and acidic residues" evidence="12">
    <location>
        <begin position="4329"/>
        <end position="4343"/>
    </location>
</feature>
<organism evidence="14 15">
    <name type="scientific">Muraenolepis orangiensis</name>
    <name type="common">Patagonian moray cod</name>
    <dbReference type="NCBI Taxonomy" id="630683"/>
    <lineage>
        <taxon>Eukaryota</taxon>
        <taxon>Metazoa</taxon>
        <taxon>Chordata</taxon>
        <taxon>Craniata</taxon>
        <taxon>Vertebrata</taxon>
        <taxon>Euteleostomi</taxon>
        <taxon>Actinopterygii</taxon>
        <taxon>Neopterygii</taxon>
        <taxon>Teleostei</taxon>
        <taxon>Neoteleostei</taxon>
        <taxon>Acanthomorphata</taxon>
        <taxon>Zeiogadaria</taxon>
        <taxon>Gadariae</taxon>
        <taxon>Gadiformes</taxon>
        <taxon>Muraenolepidoidei</taxon>
        <taxon>Muraenolepididae</taxon>
        <taxon>Muraenolepis</taxon>
    </lineage>
</organism>
<dbReference type="PIRSF" id="PIRSF010340">
    <property type="entry name" value="Midasin"/>
    <property type="match status" value="1"/>
</dbReference>
<sequence length="4343" mass="485317">MESLEVSLSALGSIARHVDKTHHQLSEYLDKQIWSQHDRQCILGCLAGLLLEKDYTLLVARHLRPLVLDLLERNAERVKAGGRINHDLHERLCVALSKLLGIHPDVQAFAARYFSGAPPVYQRLFFTSEESSSVQYGPRRMKLRDLMAATLRFLHSDGAKFRVLWDWSPCVSQLLTSDVMVRGSTAHCLALVSRMTDNQKTIFLRKVLSNDEIMHMKIKALEETQQLEVEKALVLANQGSAMWRQEKAGKHARGQVVSEDLSQNVVAVCGVVSPRELVLVDSTCRNLRRLALSVASQKAVLLEGPIGCGKTALVEMMAALSGHTKDLLKVQLGDQTDSKMLLGMYRCTDIPGKFVWQPGTLTQAVSRGHWILLEDIDHAPLDVISVLLPLMENKQLTIPGREDCIDVAPGFQFFATRRMYYSGGCWYRPQVLTSRYPGLTVVADRLLDIYCQLTGEKHSDQDRPGSPGPGEDPRAEEPKVEDKASPLEGRALSLRDLLKWCERISSNFDSSSSATAQRVFQEALDCFTAMLSRSDRRLRMAEVIGSKLNISKEKAQHFVQMYQPGISMEELEVSVGRVTLVRKQSHLIQISVESQTFAATRPSTVLLEQLAVCVTQGEPVLLVGETGTGKTSTVQYLAGITGHKLRVVNMNQQSDTADLLGGYKPVDHKLILLPLREAFEDLFSQTYSRKQNLTFLGHVQTCFRGKRWHDLLKLMDHVCKSALTKELQEKSNAALLQDQWELLAVKLSQTQQQIRACETSMVFAFVEGTLALAVKKGDWILLDEINLAAPETLECLSGLLEGTAGSLVLLDRGDTEPLVRHPDFRLFACMNPATDVGKRNLPLGIRNRFTELYMEELENEGDLRILVCDYLKGLVPHRNITQGIISFYLAIRKEASTRLVDGTGHRPHYSLRTLCRALKYVALNPCHNLQRSLYEGFCLSFLTQLDRSSHPQVQKLVTQYLLMGNTKCLRQPIPEPVGRPCVPLEGYWVSRGELEPSLDPTYILTDSVKLNLRDLGETSVGKTSLVRWLALATGNQCVRINNHEHTDIQEYIGCYSSDQQGKLLFKEGVLIDAMRKGYWIILDELNLAPTDVLEALNRLLDDNRELFVAETQEVIKAHPRFMLFATQNPPGLYGGRKILSRAFRNRFVELHFDELPSGELETILQQRCSLPASYCTKLVKVMLDLQSLRRGSTVFAGKHGFITLRDLFRWADRYRLEEQTDDSRDWLQHLADDGYMLLAGRVRKPEEELTIQSILEKHFKRTINPDNLFSQKQVTAQFSPFIDSIAGVPEEFRHVVWTGAMRRLAVLVGRALRFGESVLLVGDTGCGKTTICQLFAALARDAEDGRLFEWHDGPLVLAMKQGGVFLLDEISLADDSVLERLNSVLETERSLVLAEKGSGDTSDVELITADKTFRLVATMNPGGDFGKKELSPALRNRFTEVWCPQSSSRADLLRIIQHNLRAGLSLDGGDLGELMLDFMDWLIRQDFGRRCVVSVRDVLSWVSFMNAVCERDEDSFMTMGGPDDDDEVEWDLRLDTATAFVHAACLVYVDGLGSGTTVSSPDQVLAARRSCLGFLRRRLGKMSKLDKETLEALRVYDTTLSREPQWGADFFGIDPFYIALGPQSEGRSLPDYAMGAGTTAVNAQRLLRALKLQKPVLLEGSPGVGKTSLVGALAKASGNHLVRINLSEQTDVTDLFGTDLPVEGGKGGEFSWRDGPLLAALKAGHWIVLDELNLASQSVLEGLNACLDHRAEVYVPELGMSFHVQHNKTRIFCCQNPFTQGGGRRGLPRSFLNRFSQVFVDQLTSGDLQFIGDSMFPNIDKEIMSKMVEFSNTLVQEVNVERKWGQRGGPWEFNLRDMFRWCQLMQADQSPGFFNPGQHVCLVYADRMRSEVLCVFRKVFGADFEPYVRSREFHITPLNLQVGFSVLQRSGGAPMSLDPPLSITHQALCPLESLMKCVEQGWMSILVGPSASGKTGLVRLLALLTGHRLRVLAMNSSMDTTELLGGFEQQVLENVDYVVAMVARRGLMSLDVGVQDTEFLLKTWGLFHRWLKEAGLARSGGVVTSEALNKLEVIILLLQKLNTKLKVFTDMSKLQMDFTLLKERLAQLEDGWTNGGFEWLDGMLVQALQAGDWLLMDNVNFCSPSVLDRLNALLEPGGCLTINERGVMDGTTPKITPHPNFRLFLTMDPSHGEISRAMRNRGVEIYIPGEQDGVCWDLLDLKTLLHTAGVTGDCVCDLLLEIHKGIKAAIWDSPASSVATLLSAAALLGSQLQRGVDLPSALQYACGAAYSLCQRSPAGQRQAQRVIEQHLAILDSEDWGQGLLCPGVWPDGFPSALSSAEDACFSAVLRDGQVLSFCLNTLSLQGKRTRPLSLSDLQRALQGGASGGFEGQVFSGGVVDLEEGDALRLIPSAVRLLTERASHGDWLLRSNWLTHLGKNYKHAPDPALVQVEAGNRALKAVFSSKLTAKGKSLAELLQPHSTDEYRVLVDMRWNKQYLDILANKCNFEDEERYVEFLEALNAVANRVVLMMDREERSVICTCAISLSAQNCALRIATAFSKGSVDLGHLPHPVLMHLRTFFDLWDLFTLQAIQTGQPYISDHIMFEILQQLQWRDRFWDVCNTLAADSQGVSVLSLHWQWTHKHLILRLPQLLLGDTQDDFQGLKELQTVAGAIQTVLSTPVSMTAALKGIQKVLGKTLPFKLESVADCASRLLVLSRALDVSELRLDGGAPLRRQELIRLQGASLGLDTKESLLEAWGLVLLANNQLDPQNSGVLDKLLSCVDEQHRLMASHAILNQLRLSTDLLQLALTQGEPEVEQGLRQELSRHLRFCLQSTPMNLSQLQPLWFLLTSDRPAEELQFVWCELLSEALAALWNSSVTSDPDRWLKWNPLSPQVCEPIKRQHAANTVGPPVLTQAVWSRCMLGVLSSGEGGVWDPSCAALLSASFVSLGEWRERVQQLQDANAVMWDNMALPALAEFRAVDLRLQGVLLRRQLQSLADLLPPALLEGYMESCEGLVQEDQDPLVHAQDIQTVFQDSLPRGLLPDGVAEGCLACLDRYVQNREGGPGAQRTVHSGVFWVNMGLLQIRVWTPQTIFDPAVKRAYKLNYAQEELALLQEEWRGRSLSSQLLTGAALEESSTTDGFQHPRIRYLWIRMQQLKEQIGELGRKQACRPREPQYGRLFQDLQHYLCSVGQPAAIQTLLTRLLKEEAVWQNSQRRFSQRLREEYPLYPDVVGPLTAAILELRHGMRLLAERVTCADTLRSLTELLPPRREGLPVAERVVPLPSALLLSALLYLQCHALTTGGLDQETLTLFRHICQALVNSWDEQEDRRRQKEQEEASLRSFPRFNKDFSDITAQPSLEAPTDTEEEQEMATDEPSDDDLLSPAAMNTVMQVHRRLCLGFARSLWYQTALPANHSKEHITALVSSNQIAAPVMSRFYHLIDSEMDQHITGSQLILGSVLQNSVLGSEGPGGLTVQTDGPYDFYQQPNMSQARTCLPVLDQLRTAVLQRLEEWPEHPALLQLLVVMDRILSFSLASPLAKFLNGLEILLSKAQDWENNASRALSLRTELELLTHMIIQWRKLELSCWSNSLDNALRRHTEKTTPHWFSIYQMMERYLEEHGTTQDGAVEAGVVDNLSLASITSTLQAFVESSSLGQFSTRLDVLLSFHCHLLLQFSGSVRTKVSQLRKPIEKELKDFVKISKWNDVCFWSIKQTLFKFVKKLEDALNGPCAPFLVEEGSSSTLDSVDANPDQTPIHRVHQALKSALPGKGRELQVEVPDEGIEVSTLQGRLPVLTRKMRKMCVRLVKKDPVPELAEDLDIFTGEIITNVRELQGLTMLRDIGLSYRKGLTWNRTVDPEVTLCMAPLEMNTVLNKVLSREKTENTLFSELATAWDGCQRYYFRSWARRSALQTALQTAAKELGVGNIDRCRGFSSHLFKLLLRQRGRLVLLTEHWVHLRRLTVSIQGLRQHLQGPGQEEETEETEEAAAGGALPPQEPLRGWVQRGRTLASQTALLLQQLLWLLHCCPEDLQKTETGAGDAGLGPPTTTTPRCLSPLADHRQPPGCLMRRGDEAWLKVSQGLEAMLEQTRGLKTELDQVEQETSQGLLHTWSHFSACRSGLERLGSMGTQMGEVEQLFTPGVCVGRPDHLPSVAQSLRYLRGQLDSCLVEFTTWRTQLLSLGPPAGPDGVFSSRFSSEVEKTINRVLCCVQALVKRREKRQDTRHPKRGEVTSDLTQLLERDLSEACRMLVDLEPMLGVFSDLVRYYVAVSLGAHRSTGKLLSVLASVFTELAQKGFCLPQDLMGGGEGEGSTDFHDYEGGGIGEGEGTKDVSDKIENEDQ</sequence>
<feature type="compositionally biased region" description="Basic and acidic residues" evidence="12">
    <location>
        <begin position="471"/>
        <end position="485"/>
    </location>
</feature>
<dbReference type="Pfam" id="PF17867">
    <property type="entry name" value="AAA_lid_7"/>
    <property type="match status" value="3"/>
</dbReference>
<dbReference type="Pfam" id="PF07728">
    <property type="entry name" value="AAA_5"/>
    <property type="match status" value="7"/>
</dbReference>
<feature type="compositionally biased region" description="Acidic residues" evidence="12">
    <location>
        <begin position="3979"/>
        <end position="3988"/>
    </location>
</feature>
<feature type="domain" description="AAA+ ATPase" evidence="13">
    <location>
        <begin position="1314"/>
        <end position="1448"/>
    </location>
</feature>
<dbReference type="FunFam" id="3.40.50.300:FF:000919">
    <property type="entry name" value="Midasin"/>
    <property type="match status" value="1"/>
</dbReference>
<evidence type="ECO:0000259" key="13">
    <source>
        <dbReference type="SMART" id="SM00382"/>
    </source>
</evidence>
<dbReference type="PANTHER" id="PTHR48103">
    <property type="entry name" value="MIDASIN-RELATED"/>
    <property type="match status" value="1"/>
</dbReference>
<comment type="caution">
    <text evidence="14">The sequence shown here is derived from an EMBL/GenBank/DDBJ whole genome shotgun (WGS) entry which is preliminary data.</text>
</comment>
<feature type="domain" description="AAA+ ATPase" evidence="13">
    <location>
        <begin position="296"/>
        <end position="447"/>
    </location>
</feature>
<dbReference type="OrthoDB" id="422220at2759"/>
<dbReference type="GO" id="GO:0005524">
    <property type="term" value="F:ATP binding"/>
    <property type="evidence" value="ECO:0007669"/>
    <property type="project" value="UniProtKB-KW"/>
</dbReference>
<feature type="region of interest" description="Disordered" evidence="12">
    <location>
        <begin position="3974"/>
        <end position="4000"/>
    </location>
</feature>
<dbReference type="GO" id="GO:0000055">
    <property type="term" value="P:ribosomal large subunit export from nucleus"/>
    <property type="evidence" value="ECO:0007669"/>
    <property type="project" value="TreeGrafter"/>
</dbReference>
<evidence type="ECO:0000256" key="7">
    <source>
        <dbReference type="ARBA" id="ARBA00023186"/>
    </source>
</evidence>
<feature type="region of interest" description="Disordered" evidence="12">
    <location>
        <begin position="456"/>
        <end position="486"/>
    </location>
</feature>
<dbReference type="InterPro" id="IPR012099">
    <property type="entry name" value="Midasin"/>
</dbReference>
<evidence type="ECO:0000256" key="11">
    <source>
        <dbReference type="ARBA" id="ARBA00080517"/>
    </source>
</evidence>
<evidence type="ECO:0000256" key="5">
    <source>
        <dbReference type="ARBA" id="ARBA00022741"/>
    </source>
</evidence>
<dbReference type="InterPro" id="IPR027417">
    <property type="entry name" value="P-loop_NTPase"/>
</dbReference>
<protein>
    <recommendedName>
        <fullName evidence="4">Midasin</fullName>
    </recommendedName>
    <alternativeName>
        <fullName evidence="10 11">Dynein-related AAA-ATPase MDN1</fullName>
    </alternativeName>
    <alternativeName>
        <fullName evidence="9">MIDAS-containing protein</fullName>
    </alternativeName>
</protein>
<evidence type="ECO:0000256" key="8">
    <source>
        <dbReference type="ARBA" id="ARBA00023242"/>
    </source>
</evidence>
<feature type="domain" description="AAA+ ATPase" evidence="13">
    <location>
        <begin position="1652"/>
        <end position="1804"/>
    </location>
</feature>
<evidence type="ECO:0000256" key="10">
    <source>
        <dbReference type="ARBA" id="ARBA00078835"/>
    </source>
</evidence>
<reference evidence="14" key="1">
    <citation type="submission" date="2022-07" db="EMBL/GenBank/DDBJ databases">
        <title>Chromosome-level genome of Muraenolepis orangiensis.</title>
        <authorList>
            <person name="Kim J."/>
        </authorList>
    </citation>
    <scope>NUCLEOTIDE SEQUENCE</scope>
    <source>
        <strain evidence="14">KU_S4_2022</strain>
        <tissue evidence="14">Muscle</tissue>
    </source>
</reference>
<feature type="region of interest" description="Disordered" evidence="12">
    <location>
        <begin position="4311"/>
        <end position="4343"/>
    </location>
</feature>
<dbReference type="FunFam" id="3.40.50.300:FF:000764">
    <property type="entry name" value="Midasin"/>
    <property type="match status" value="1"/>
</dbReference>